<dbReference type="GO" id="GO:0006281">
    <property type="term" value="P:DNA repair"/>
    <property type="evidence" value="ECO:0007669"/>
    <property type="project" value="TreeGrafter"/>
</dbReference>
<dbReference type="InterPro" id="IPR023214">
    <property type="entry name" value="HAD_sf"/>
</dbReference>
<dbReference type="AlphaFoldDB" id="A0A1I0N893"/>
<dbReference type="PANTHER" id="PTHR43434:SF24">
    <property type="entry name" value="HYDROLASE-RELATED"/>
    <property type="match status" value="1"/>
</dbReference>
<dbReference type="EMBL" id="FOJB01000001">
    <property type="protein sequence ID" value="SEV97175.1"/>
    <property type="molecule type" value="Genomic_DNA"/>
</dbReference>
<dbReference type="NCBIfam" id="TIGR01549">
    <property type="entry name" value="HAD-SF-IA-v1"/>
    <property type="match status" value="1"/>
</dbReference>
<evidence type="ECO:0000313" key="2">
    <source>
        <dbReference type="Proteomes" id="UP000199650"/>
    </source>
</evidence>
<dbReference type="SUPFAM" id="SSF56784">
    <property type="entry name" value="HAD-like"/>
    <property type="match status" value="1"/>
</dbReference>
<accession>A0A1I0N893</accession>
<sequence length="229" mass="24844">MRDAPLRLAVFDVDGTLIDSQDFIVEAMNRAFRAMGVPLPTRNEVLSIVGLSLHDAIQRLVPGLSAPEVAEASHQYKDMFIQLRAEKGGEASAPMYPGARVALEHLHRRDEVLLGVATGKARRGLEHAYDAHDLRRFFATSQTADNHPSKPHPSMLHAALAETGAEVAQAVMIGDTSFDMEMGRAAGYRTIGVTWGYHSREGLIAAGADLLVDTYADLTAALDELWGQA</sequence>
<dbReference type="Pfam" id="PF13419">
    <property type="entry name" value="HAD_2"/>
    <property type="match status" value="1"/>
</dbReference>
<dbReference type="InterPro" id="IPR036412">
    <property type="entry name" value="HAD-like_sf"/>
</dbReference>
<dbReference type="STRING" id="1173584.SAMN05444851_0617"/>
<dbReference type="SFLD" id="SFLDS00003">
    <property type="entry name" value="Haloacid_Dehalogenase"/>
    <property type="match status" value="1"/>
</dbReference>
<dbReference type="Gene3D" id="1.10.150.240">
    <property type="entry name" value="Putative phosphatase, domain 2"/>
    <property type="match status" value="1"/>
</dbReference>
<dbReference type="SFLD" id="SFLDG01129">
    <property type="entry name" value="C1.5:_HAD__Beta-PGM__Phosphata"/>
    <property type="match status" value="1"/>
</dbReference>
<dbReference type="SFLD" id="SFLDG01135">
    <property type="entry name" value="C1.5.6:_HAD__Beta-PGM__Phospha"/>
    <property type="match status" value="1"/>
</dbReference>
<protein>
    <submittedName>
        <fullName evidence="1">Phosphoglycolate phosphatase</fullName>
    </submittedName>
</protein>
<dbReference type="NCBIfam" id="TIGR01509">
    <property type="entry name" value="HAD-SF-IA-v3"/>
    <property type="match status" value="1"/>
</dbReference>
<dbReference type="InterPro" id="IPR006439">
    <property type="entry name" value="HAD-SF_hydro_IA"/>
</dbReference>
<dbReference type="RefSeq" id="WP_091428192.1">
    <property type="nucleotide sequence ID" value="NZ_FOJB01000001.1"/>
</dbReference>
<evidence type="ECO:0000313" key="1">
    <source>
        <dbReference type="EMBL" id="SEV97175.1"/>
    </source>
</evidence>
<reference evidence="1 2" key="1">
    <citation type="submission" date="2016-10" db="EMBL/GenBank/DDBJ databases">
        <authorList>
            <person name="de Groot N.N."/>
        </authorList>
    </citation>
    <scope>NUCLEOTIDE SEQUENCE [LARGE SCALE GENOMIC DNA]</scope>
    <source>
        <strain evidence="1 2">DSM 29439</strain>
    </source>
</reference>
<dbReference type="GO" id="GO:0008967">
    <property type="term" value="F:phosphoglycolate phosphatase activity"/>
    <property type="evidence" value="ECO:0007669"/>
    <property type="project" value="TreeGrafter"/>
</dbReference>
<name>A0A1I0N893_9RHOB</name>
<organism evidence="1 2">
    <name type="scientific">Aliiroseovarius sediminilitoris</name>
    <dbReference type="NCBI Taxonomy" id="1173584"/>
    <lineage>
        <taxon>Bacteria</taxon>
        <taxon>Pseudomonadati</taxon>
        <taxon>Pseudomonadota</taxon>
        <taxon>Alphaproteobacteria</taxon>
        <taxon>Rhodobacterales</taxon>
        <taxon>Paracoccaceae</taxon>
        <taxon>Aliiroseovarius</taxon>
    </lineage>
</organism>
<dbReference type="PANTHER" id="PTHR43434">
    <property type="entry name" value="PHOSPHOGLYCOLATE PHOSPHATASE"/>
    <property type="match status" value="1"/>
</dbReference>
<proteinExistence type="predicted"/>
<dbReference type="OrthoDB" id="9793014at2"/>
<dbReference type="GO" id="GO:0005829">
    <property type="term" value="C:cytosol"/>
    <property type="evidence" value="ECO:0007669"/>
    <property type="project" value="TreeGrafter"/>
</dbReference>
<dbReference type="InterPro" id="IPR050155">
    <property type="entry name" value="HAD-like_hydrolase_sf"/>
</dbReference>
<keyword evidence="2" id="KW-1185">Reference proteome</keyword>
<dbReference type="InterPro" id="IPR023198">
    <property type="entry name" value="PGP-like_dom2"/>
</dbReference>
<dbReference type="Proteomes" id="UP000199650">
    <property type="component" value="Unassembled WGS sequence"/>
</dbReference>
<dbReference type="Gene3D" id="3.40.50.1000">
    <property type="entry name" value="HAD superfamily/HAD-like"/>
    <property type="match status" value="1"/>
</dbReference>
<gene>
    <name evidence="1" type="ORF">SAMN05444851_0617</name>
</gene>
<dbReference type="InterPro" id="IPR041492">
    <property type="entry name" value="HAD_2"/>
</dbReference>